<dbReference type="InterPro" id="IPR036322">
    <property type="entry name" value="WD40_repeat_dom_sf"/>
</dbReference>
<dbReference type="InterPro" id="IPR013087">
    <property type="entry name" value="Znf_C2H2_type"/>
</dbReference>
<organism evidence="6 7">
    <name type="scientific">Tuber magnatum</name>
    <name type="common">white Piedmont truffle</name>
    <dbReference type="NCBI Taxonomy" id="42249"/>
    <lineage>
        <taxon>Eukaryota</taxon>
        <taxon>Fungi</taxon>
        <taxon>Dikarya</taxon>
        <taxon>Ascomycota</taxon>
        <taxon>Pezizomycotina</taxon>
        <taxon>Pezizomycetes</taxon>
        <taxon>Pezizales</taxon>
        <taxon>Tuberaceae</taxon>
        <taxon>Tuber</taxon>
    </lineage>
</organism>
<feature type="domain" description="C2H2-type" evidence="5">
    <location>
        <begin position="866"/>
        <end position="888"/>
    </location>
</feature>
<dbReference type="PANTHER" id="PTHR16453:SF9">
    <property type="entry name" value="GATOR COMPLEX PROTEIN MIOS"/>
    <property type="match status" value="1"/>
</dbReference>
<dbReference type="Pfam" id="PF21719">
    <property type="entry name" value="MIOS_a-sol"/>
    <property type="match status" value="1"/>
</dbReference>
<dbReference type="Pfam" id="PF17034">
    <property type="entry name" value="zinc_ribbon_16"/>
    <property type="match status" value="1"/>
</dbReference>
<dbReference type="Pfam" id="PF21720">
    <property type="entry name" value="MIOS_WD40"/>
    <property type="match status" value="1"/>
</dbReference>
<evidence type="ECO:0000313" key="7">
    <source>
        <dbReference type="Proteomes" id="UP000246991"/>
    </source>
</evidence>
<keyword evidence="2" id="KW-0853">WD repeat</keyword>
<evidence type="ECO:0000313" key="6">
    <source>
        <dbReference type="EMBL" id="PWW73390.1"/>
    </source>
</evidence>
<dbReference type="PROSITE" id="PS00028">
    <property type="entry name" value="ZINC_FINGER_C2H2_1"/>
    <property type="match status" value="1"/>
</dbReference>
<evidence type="ECO:0000256" key="3">
    <source>
        <dbReference type="ARBA" id="ARBA00022737"/>
    </source>
</evidence>
<dbReference type="SMART" id="SM00320">
    <property type="entry name" value="WD40"/>
    <property type="match status" value="4"/>
</dbReference>
<dbReference type="Proteomes" id="UP000246991">
    <property type="component" value="Unassembled WGS sequence"/>
</dbReference>
<evidence type="ECO:0000256" key="2">
    <source>
        <dbReference type="ARBA" id="ARBA00022574"/>
    </source>
</evidence>
<comment type="similarity">
    <text evidence="1">Belongs to the WD repeat mio family.</text>
</comment>
<keyword evidence="7" id="KW-1185">Reference proteome</keyword>
<evidence type="ECO:0000259" key="5">
    <source>
        <dbReference type="PROSITE" id="PS00028"/>
    </source>
</evidence>
<dbReference type="CDD" id="cd16691">
    <property type="entry name" value="mRING-H2-C3H3C2_Mio"/>
    <property type="match status" value="1"/>
</dbReference>
<dbReference type="InterPro" id="IPR049092">
    <property type="entry name" value="MIOS_a-sol"/>
</dbReference>
<keyword evidence="3" id="KW-0677">Repeat</keyword>
<dbReference type="InterPro" id="IPR031488">
    <property type="entry name" value="Zn_ribbon_mio"/>
</dbReference>
<feature type="compositionally biased region" description="Basic and acidic residues" evidence="4">
    <location>
        <begin position="453"/>
        <end position="464"/>
    </location>
</feature>
<dbReference type="AlphaFoldDB" id="A0A317SIN3"/>
<dbReference type="InterPro" id="IPR037593">
    <property type="entry name" value="MIOS/Sea4"/>
</dbReference>
<feature type="region of interest" description="Disordered" evidence="4">
    <location>
        <begin position="879"/>
        <end position="918"/>
    </location>
</feature>
<evidence type="ECO:0000256" key="4">
    <source>
        <dbReference type="SAM" id="MobiDB-lite"/>
    </source>
</evidence>
<dbReference type="STRING" id="42249.A0A317SIN3"/>
<dbReference type="OrthoDB" id="341486at2759"/>
<feature type="region of interest" description="Disordered" evidence="4">
    <location>
        <begin position="441"/>
        <end position="481"/>
    </location>
</feature>
<dbReference type="PANTHER" id="PTHR16453">
    <property type="entry name" value="WD40 DOMAIN-CONTAINING PROTEIN MIO FAMILY MEMBER"/>
    <property type="match status" value="1"/>
</dbReference>
<proteinExistence type="inferred from homology"/>
<dbReference type="InterPro" id="IPR015943">
    <property type="entry name" value="WD40/YVTN_repeat-like_dom_sf"/>
</dbReference>
<feature type="compositionally biased region" description="Basic residues" evidence="4">
    <location>
        <begin position="880"/>
        <end position="900"/>
    </location>
</feature>
<gene>
    <name evidence="6" type="ORF">C7212DRAFT_359727</name>
</gene>
<dbReference type="SUPFAM" id="SSF50978">
    <property type="entry name" value="WD40 repeat-like"/>
    <property type="match status" value="1"/>
</dbReference>
<evidence type="ECO:0000256" key="1">
    <source>
        <dbReference type="ARBA" id="ARBA00009713"/>
    </source>
</evidence>
<accession>A0A317SIN3</accession>
<name>A0A317SIN3_9PEZI</name>
<dbReference type="InterPro" id="IPR001680">
    <property type="entry name" value="WD40_rpt"/>
</dbReference>
<comment type="caution">
    <text evidence="6">The sequence shown here is derived from an EMBL/GenBank/DDBJ whole genome shotgun (WGS) entry which is preliminary data.</text>
</comment>
<dbReference type="GO" id="GO:0005737">
    <property type="term" value="C:cytoplasm"/>
    <property type="evidence" value="ECO:0007669"/>
    <property type="project" value="TreeGrafter"/>
</dbReference>
<dbReference type="GO" id="GO:1904263">
    <property type="term" value="P:positive regulation of TORC1 signaling"/>
    <property type="evidence" value="ECO:0007669"/>
    <property type="project" value="TreeGrafter"/>
</dbReference>
<sequence length="1016" mass="111974">MTDTMDETSPIIRWSPHSRPDNQRFLKIVGRNNRDYELSLFTVSHQKRVDAKDVEIKLVAKHTKVPLPRCIDWSPYDEDVVAVGQPSGEVVLLRISDNTSTPLAAKHQRPCNGVSFNCTGQFLATGLDKVRNDSCLNIWDVNQRLGERAGPIGEIGKPLRQLATSETISSVCFVRDDANVLLTGINYRAIRTWDLRESPNNQLMGIYSSRCAIGITLDLDPNYFASFSEDSAVAVWDRRFFRYAGSGEPALNFVRPTDEYGRSGTIRSLRYSCTKPGTFGVLNSGGRLRAYDTAKISDQDPHPVSPLGLYGAPATVASAVAEPDKRGGWGDSAASLLGGGMRNGPVSRVQNRRTDGQTLFVTRINDLATTRGSKIEKKIVSFDWMSDPQGASRGEVLRALCFRSDGSVDVIPSSGVATSLAWGSRNGLSITSGKDLKILPSPESLDTTAFGTDDERRSAEHDGEASSIVGSPDFRLGMHENRPAERSNSIVRREDFLLDPAEILRNDICVVMRRRVEQGYETDCAKNAGLTEDVYLKNMWMWLQDACESARNNGMISGLLDLGYMGVLGIWQGGKTQESRLTAARRPSMSDWTDTVTDINKRCKREKFNGESQYPEQRVLALAVCGWDFSANELDKEIRRLEKEGQYAKAAGWALFHGDVERSIKSLSQGGQQMKLMSTAVAGYHSHAQSALSGGSPNNSSDASSNIWKDLCRDMSVELDDPYLRSIFAFVSNGDWKDRLGIALRWLKDSELTNYLADLTLRLVADGDLDGIVVTGVTEQAINLLQVYINRTGDVQTASLVSAFAVPRYFSDDRVSNWHDSYRHLLNSFQLFHARAKFDVARGKLSRNRTGAMTIDAVQRQVYVRCANCDRSVSQISTTAHHHPNHHHHHPHHPHAHPQHPSRAGTSGGGNMAHTAPGTSATKATVCPHCKKSLPRCAVCLLNLGTVAYRKVAVGVGTSAGGGGGVERETDRENDYDRWFNFCLACGHGMHAGHAKEWFGLRKVCPVPECGCQCKM</sequence>
<dbReference type="Gene3D" id="2.130.10.10">
    <property type="entry name" value="YVTN repeat-like/Quinoprotein amine dehydrogenase"/>
    <property type="match status" value="1"/>
</dbReference>
<reference evidence="6 7" key="1">
    <citation type="submission" date="2018-03" db="EMBL/GenBank/DDBJ databases">
        <title>Genomes of Pezizomycetes fungi and the evolution of truffles.</title>
        <authorList>
            <person name="Murat C."/>
            <person name="Payen T."/>
            <person name="Noel B."/>
            <person name="Kuo A."/>
            <person name="Martin F.M."/>
        </authorList>
    </citation>
    <scope>NUCLEOTIDE SEQUENCE [LARGE SCALE GENOMIC DNA]</scope>
    <source>
        <strain evidence="6">091103-1</strain>
    </source>
</reference>
<protein>
    <recommendedName>
        <fullName evidence="5">C2H2-type domain-containing protein</fullName>
    </recommendedName>
</protein>
<dbReference type="EMBL" id="PYWC01000080">
    <property type="protein sequence ID" value="PWW73390.1"/>
    <property type="molecule type" value="Genomic_DNA"/>
</dbReference>